<accession>A0A379U0W1</accession>
<proteinExistence type="predicted"/>
<dbReference type="AlphaFoldDB" id="A0A379U0W1"/>
<protein>
    <submittedName>
        <fullName evidence="1">Uncharacterized protein</fullName>
    </submittedName>
</protein>
<reference evidence="1 2" key="1">
    <citation type="submission" date="2018-06" db="EMBL/GenBank/DDBJ databases">
        <authorList>
            <consortium name="Pathogen Informatics"/>
            <person name="Doyle S."/>
        </authorList>
    </citation>
    <scope>NUCLEOTIDE SEQUENCE [LARGE SCALE GENOMIC DNA]</scope>
    <source>
        <strain evidence="1 2">NCTC10060</strain>
    </source>
</reference>
<dbReference type="EMBL" id="UGXH01000003">
    <property type="protein sequence ID" value="SUG56016.1"/>
    <property type="molecule type" value="Genomic_DNA"/>
</dbReference>
<sequence length="38" mass="4195">MNTQLIMQLNMLAENDEAGYVVLNLASEKVLNSDVLIS</sequence>
<gene>
    <name evidence="1" type="ORF">NCTC10060_03174</name>
</gene>
<evidence type="ECO:0000313" key="2">
    <source>
        <dbReference type="Proteomes" id="UP000254633"/>
    </source>
</evidence>
<organism evidence="1 2">
    <name type="scientific">Salmonella diarizonae</name>
    <dbReference type="NCBI Taxonomy" id="59204"/>
    <lineage>
        <taxon>Bacteria</taxon>
        <taxon>Pseudomonadati</taxon>
        <taxon>Pseudomonadota</taxon>
        <taxon>Gammaproteobacteria</taxon>
        <taxon>Enterobacterales</taxon>
        <taxon>Enterobacteriaceae</taxon>
        <taxon>Salmonella</taxon>
    </lineage>
</organism>
<evidence type="ECO:0000313" key="1">
    <source>
        <dbReference type="EMBL" id="SUG56016.1"/>
    </source>
</evidence>
<dbReference type="Proteomes" id="UP000254633">
    <property type="component" value="Unassembled WGS sequence"/>
</dbReference>
<name>A0A379U0W1_SALDZ</name>